<proteinExistence type="inferred from homology"/>
<comment type="similarity">
    <text evidence="1">Belongs to the type-I restriction system S methylase family.</text>
</comment>
<dbReference type="GO" id="GO:0003677">
    <property type="term" value="F:DNA binding"/>
    <property type="evidence" value="ECO:0007669"/>
    <property type="project" value="UniProtKB-KW"/>
</dbReference>
<dbReference type="InterPro" id="IPR000055">
    <property type="entry name" value="Restrct_endonuc_typeI_TRD"/>
</dbReference>
<dbReference type="InterPro" id="IPR044946">
    <property type="entry name" value="Restrct_endonuc_typeI_TRD_sf"/>
</dbReference>
<dbReference type="GO" id="GO:0009307">
    <property type="term" value="P:DNA restriction-modification system"/>
    <property type="evidence" value="ECO:0007669"/>
    <property type="project" value="UniProtKB-KW"/>
</dbReference>
<evidence type="ECO:0000256" key="2">
    <source>
        <dbReference type="ARBA" id="ARBA00022747"/>
    </source>
</evidence>
<keyword evidence="2" id="KW-0680">Restriction system</keyword>
<evidence type="ECO:0000256" key="3">
    <source>
        <dbReference type="ARBA" id="ARBA00023125"/>
    </source>
</evidence>
<evidence type="ECO:0000256" key="1">
    <source>
        <dbReference type="ARBA" id="ARBA00010923"/>
    </source>
</evidence>
<dbReference type="PANTHER" id="PTHR30408">
    <property type="entry name" value="TYPE-1 RESTRICTION ENZYME ECOKI SPECIFICITY PROTEIN"/>
    <property type="match status" value="1"/>
</dbReference>
<keyword evidence="6" id="KW-1185">Reference proteome</keyword>
<feature type="domain" description="Type I restriction modification DNA specificity" evidence="4">
    <location>
        <begin position="206"/>
        <end position="381"/>
    </location>
</feature>
<organism evidence="5 6">
    <name type="scientific">Sulfuriferula multivorans</name>
    <dbReference type="NCBI Taxonomy" id="1559896"/>
    <lineage>
        <taxon>Bacteria</taxon>
        <taxon>Pseudomonadati</taxon>
        <taxon>Pseudomonadota</taxon>
        <taxon>Betaproteobacteria</taxon>
        <taxon>Nitrosomonadales</taxon>
        <taxon>Sulfuricellaceae</taxon>
        <taxon>Sulfuriferula</taxon>
    </lineage>
</organism>
<dbReference type="Gene3D" id="3.90.220.20">
    <property type="entry name" value="DNA methylase specificity domains"/>
    <property type="match status" value="2"/>
</dbReference>
<accession>A0A401JAR0</accession>
<feature type="domain" description="Type I restriction modification DNA specificity" evidence="4">
    <location>
        <begin position="14"/>
        <end position="189"/>
    </location>
</feature>
<dbReference type="InterPro" id="IPR052021">
    <property type="entry name" value="Type-I_RS_S_subunit"/>
</dbReference>
<dbReference type="Proteomes" id="UP000286806">
    <property type="component" value="Unassembled WGS sequence"/>
</dbReference>
<dbReference type="RefSeq" id="WP_124703528.1">
    <property type="nucleotide sequence ID" value="NZ_BGOW01000002.1"/>
</dbReference>
<keyword evidence="3" id="KW-0238">DNA-binding</keyword>
<dbReference type="EMBL" id="BGOW01000002">
    <property type="protein sequence ID" value="GBL44697.1"/>
    <property type="molecule type" value="Genomic_DNA"/>
</dbReference>
<dbReference type="PANTHER" id="PTHR30408:SF12">
    <property type="entry name" value="TYPE I RESTRICTION ENZYME MJAVIII SPECIFICITY SUBUNIT"/>
    <property type="match status" value="1"/>
</dbReference>
<dbReference type="CDD" id="cd17283">
    <property type="entry name" value="RMtype1_S_Hpy180ORF7835P_TRD2-CR2_like"/>
    <property type="match status" value="1"/>
</dbReference>
<dbReference type="REBASE" id="302120">
    <property type="entry name" value="S.SspTTNORF499P"/>
</dbReference>
<sequence>MSDCIRALGEGEGMSEWQQVKISDVCDITRGGSPRPIHDYLGSEGTPWVKIADATASGSRYIDSTKECIRKEGESKSRVVYPGDFILSNSATPGLPRFMKIRACIHDGWMLLREFKGANDLFMYYLLLVEREALLVQGNGSIFTNLKTEILKNHVVNLPPLPEQEAIAAVLSSLDDKIDLLHRQNQTLEAMAATLFRKWFVEEAQEDWEVVALEDVTSRITDGAHASPSTVEVGLPMASVKDMYQWGINTASCRQISQEDFDELVRTDCRPLKNDILIAKDGSYLKHVFVAEDDMDVVILSSIAILRPNEKYHPLLLATFLKLDSTGEGLANIVTGAVIPRIVLKDFRKYKLLLPPKHQQDQAIETIQPIYEKCWENDRQIRTLKKLRDTLLPKLMSGEVRVA</sequence>
<evidence type="ECO:0000313" key="6">
    <source>
        <dbReference type="Proteomes" id="UP000286806"/>
    </source>
</evidence>
<dbReference type="SUPFAM" id="SSF116734">
    <property type="entry name" value="DNA methylase specificity domain"/>
    <property type="match status" value="2"/>
</dbReference>
<evidence type="ECO:0000313" key="5">
    <source>
        <dbReference type="EMBL" id="GBL44697.1"/>
    </source>
</evidence>
<gene>
    <name evidence="5" type="ORF">SFMTTN_0498</name>
</gene>
<evidence type="ECO:0000259" key="4">
    <source>
        <dbReference type="Pfam" id="PF01420"/>
    </source>
</evidence>
<comment type="caution">
    <text evidence="5">The sequence shown here is derived from an EMBL/GenBank/DDBJ whole genome shotgun (WGS) entry which is preliminary data.</text>
</comment>
<dbReference type="AlphaFoldDB" id="A0A401JAR0"/>
<dbReference type="Pfam" id="PF01420">
    <property type="entry name" value="Methylase_S"/>
    <property type="match status" value="2"/>
</dbReference>
<dbReference type="OrthoDB" id="9798929at2"/>
<reference evidence="5 6" key="1">
    <citation type="journal article" date="2019" name="Front. Microbiol.">
        <title>Genomes of Neutrophilic Sulfur-Oxidizing Chemolithoautotrophs Representing 9 Proteobacterial Species From 8 Genera.</title>
        <authorList>
            <person name="Watanabe T."/>
            <person name="Kojima H."/>
            <person name="Umezawa K."/>
            <person name="Hori C."/>
            <person name="Takasuka T.E."/>
            <person name="Kato Y."/>
            <person name="Fukui M."/>
        </authorList>
    </citation>
    <scope>NUCLEOTIDE SEQUENCE [LARGE SCALE GENOMIC DNA]</scope>
    <source>
        <strain evidence="5 6">TTN</strain>
    </source>
</reference>
<name>A0A401JAR0_9PROT</name>
<protein>
    <submittedName>
        <fullName evidence="5">Type I restriction-modification system, specificity subunit S</fullName>
    </submittedName>
</protein>